<sequence length="138" mass="16266">MQGADFNQETKDLLERINRFLREEFNYKKFPAFLSHSGNISANQKYFDLYIRGPFVPKGDPVPQNSIVIASINFYNKRQGWGTEFLKMLKEYCLFWDIDYIVIESAHTEAVKEFAKKKNFLQMEGTKDWLAHVKDIDV</sequence>
<name>A0ABV4U169_9GAMM</name>
<evidence type="ECO:0008006" key="3">
    <source>
        <dbReference type="Google" id="ProtNLM"/>
    </source>
</evidence>
<comment type="caution">
    <text evidence="1">The sequence shown here is derived from an EMBL/GenBank/DDBJ whole genome shotgun (WGS) entry which is preliminary data.</text>
</comment>
<dbReference type="Proteomes" id="UP001575181">
    <property type="component" value="Unassembled WGS sequence"/>
</dbReference>
<proteinExistence type="predicted"/>
<reference evidence="1 2" key="1">
    <citation type="submission" date="2024-08" db="EMBL/GenBank/DDBJ databases">
        <title>Whole-genome sequencing of halo(alkali)philic microorganisms from hypersaline lakes.</title>
        <authorList>
            <person name="Sorokin D.Y."/>
            <person name="Merkel A.Y."/>
            <person name="Messina E."/>
            <person name="Yakimov M."/>
        </authorList>
    </citation>
    <scope>NUCLEOTIDE SEQUENCE [LARGE SCALE GENOMIC DNA]</scope>
    <source>
        <strain evidence="1 2">Cl-TMA</strain>
    </source>
</reference>
<protein>
    <recommendedName>
        <fullName evidence="3">N-acetyltransferase domain-containing protein</fullName>
    </recommendedName>
</protein>
<dbReference type="RefSeq" id="WP_373657368.1">
    <property type="nucleotide sequence ID" value="NZ_JBGUAW010000019.1"/>
</dbReference>
<keyword evidence="2" id="KW-1185">Reference proteome</keyword>
<gene>
    <name evidence="1" type="ORF">ACERLL_17380</name>
</gene>
<evidence type="ECO:0000313" key="1">
    <source>
        <dbReference type="EMBL" id="MFA9462579.1"/>
    </source>
</evidence>
<accession>A0ABV4U169</accession>
<organism evidence="1 2">
    <name type="scientific">Thiohalorhabdus methylotrophus</name>
    <dbReference type="NCBI Taxonomy" id="3242694"/>
    <lineage>
        <taxon>Bacteria</taxon>
        <taxon>Pseudomonadati</taxon>
        <taxon>Pseudomonadota</taxon>
        <taxon>Gammaproteobacteria</taxon>
        <taxon>Thiohalorhabdales</taxon>
        <taxon>Thiohalorhabdaceae</taxon>
        <taxon>Thiohalorhabdus</taxon>
    </lineage>
</organism>
<dbReference type="EMBL" id="JBGUAW010000019">
    <property type="protein sequence ID" value="MFA9462579.1"/>
    <property type="molecule type" value="Genomic_DNA"/>
</dbReference>
<evidence type="ECO:0000313" key="2">
    <source>
        <dbReference type="Proteomes" id="UP001575181"/>
    </source>
</evidence>